<gene>
    <name evidence="2" type="primary">pbpX</name>
    <name evidence="2" type="ORF">Cva_00734</name>
</gene>
<accession>A0A0K8MC49</accession>
<dbReference type="STRING" id="1629334.Cva_00734"/>
<feature type="domain" description="Beta-lactamase-related" evidence="1">
    <location>
        <begin position="20"/>
        <end position="265"/>
    </location>
</feature>
<evidence type="ECO:0000313" key="2">
    <source>
        <dbReference type="EMBL" id="GAO98086.1"/>
    </source>
</evidence>
<evidence type="ECO:0000259" key="1">
    <source>
        <dbReference type="Pfam" id="PF00144"/>
    </source>
</evidence>
<dbReference type="AlphaFoldDB" id="A0A0K8MC49"/>
<dbReference type="Gene3D" id="3.40.710.10">
    <property type="entry name" value="DD-peptidase/beta-lactamase superfamily"/>
    <property type="match status" value="1"/>
</dbReference>
<name>A0A0K8MC49_9PROT</name>
<dbReference type="SUPFAM" id="SSF56601">
    <property type="entry name" value="beta-lactamase/transpeptidase-like"/>
    <property type="match status" value="1"/>
</dbReference>
<protein>
    <submittedName>
        <fullName evidence="2">Putative penicillin-binding protein PbpX</fullName>
    </submittedName>
</protein>
<dbReference type="Pfam" id="PF00144">
    <property type="entry name" value="Beta-lactamase"/>
    <property type="match status" value="1"/>
</dbReference>
<proteinExistence type="predicted"/>
<organism evidence="2 3">
    <name type="scientific">Caedimonas varicaedens</name>
    <dbReference type="NCBI Taxonomy" id="1629334"/>
    <lineage>
        <taxon>Bacteria</taxon>
        <taxon>Pseudomonadati</taxon>
        <taxon>Pseudomonadota</taxon>
        <taxon>Alphaproteobacteria</taxon>
        <taxon>Holosporales</taxon>
        <taxon>Caedimonadaceae</taxon>
        <taxon>Caedimonas</taxon>
    </lineage>
</organism>
<dbReference type="PANTHER" id="PTHR43283">
    <property type="entry name" value="BETA-LACTAMASE-RELATED"/>
    <property type="match status" value="1"/>
</dbReference>
<dbReference type="InterPro" id="IPR012338">
    <property type="entry name" value="Beta-lactam/transpept-like"/>
</dbReference>
<evidence type="ECO:0000313" key="3">
    <source>
        <dbReference type="Proteomes" id="UP000036771"/>
    </source>
</evidence>
<dbReference type="EMBL" id="BBVC01000023">
    <property type="protein sequence ID" value="GAO98086.1"/>
    <property type="molecule type" value="Genomic_DNA"/>
</dbReference>
<comment type="caution">
    <text evidence="2">The sequence shown here is derived from an EMBL/GenBank/DDBJ whole genome shotgun (WGS) entry which is preliminary data.</text>
</comment>
<dbReference type="Proteomes" id="UP000036771">
    <property type="component" value="Unassembled WGS sequence"/>
</dbReference>
<keyword evidence="3" id="KW-1185">Reference proteome</keyword>
<reference evidence="2 3" key="1">
    <citation type="submission" date="2015-03" db="EMBL/GenBank/DDBJ databases">
        <title>Caedibacter varicaedens, whole genome shotgun sequence.</title>
        <authorList>
            <person name="Suzuki H."/>
            <person name="Dapper A.L."/>
            <person name="Gibson A.K."/>
            <person name="Jackson C."/>
            <person name="Lee H."/>
            <person name="Pejaver V.R."/>
            <person name="Doak T."/>
            <person name="Lynch M."/>
        </authorList>
    </citation>
    <scope>NUCLEOTIDE SEQUENCE [LARGE SCALE GENOMIC DNA]</scope>
</reference>
<dbReference type="InterPro" id="IPR050789">
    <property type="entry name" value="Diverse_Enzym_Activities"/>
</dbReference>
<dbReference type="PANTHER" id="PTHR43283:SF7">
    <property type="entry name" value="BETA-LACTAMASE-RELATED DOMAIN-CONTAINING PROTEIN"/>
    <property type="match status" value="1"/>
</dbReference>
<dbReference type="InterPro" id="IPR001466">
    <property type="entry name" value="Beta-lactam-related"/>
</dbReference>
<sequence>MRDALLQRIQCRAEESDSDVVYITQEGKVLLDWTSEPDLPLLEIMSIGKSIVALAIGILIDEGKIPDIDMPVFHLYPEWYQGEKQKITLRMIMNHTSGIQVIPDGNEISRAPDSIQLALCAELSDVPGQKFFYSNKATCLLSGIIQHVSGQPLDQYVKQRLFSPLGITEFGWNRDAVGNPRSLGGVQMRTKDLYKIAQLVMNKGIWKGERLLTEGWIDRMLTSSEESRHKCGLLWWVYQDPLIYAAQGHLGQWLYILPEKKIIALRQMRSGKRPLDQVDEYKDFRELVKQL</sequence>